<dbReference type="GO" id="GO:0032259">
    <property type="term" value="P:methylation"/>
    <property type="evidence" value="ECO:0007669"/>
    <property type="project" value="UniProtKB-KW"/>
</dbReference>
<protein>
    <recommendedName>
        <fullName evidence="5">Release factor glutamine methyltransferase</fullName>
        <shortName evidence="5">RF MTase</shortName>
        <ecNumber evidence="5">2.1.1.297</ecNumber>
    </recommendedName>
    <alternativeName>
        <fullName evidence="5">N5-glutamine methyltransferase PrmC</fullName>
    </alternativeName>
    <alternativeName>
        <fullName evidence="5">Protein-(glutamine-N5) MTase PrmC</fullName>
    </alternativeName>
    <alternativeName>
        <fullName evidence="5">Protein-glutamine N-methyltransferase PrmC</fullName>
    </alternativeName>
</protein>
<keyword evidence="1 5" id="KW-0489">Methyltransferase</keyword>
<keyword evidence="9" id="KW-1185">Reference proteome</keyword>
<reference evidence="8 9" key="1">
    <citation type="submission" date="2018-06" db="EMBL/GenBank/DDBJ databases">
        <title>Genomic Encyclopedia of Archaeal and Bacterial Type Strains, Phase II (KMG-II): from individual species to whole genera.</title>
        <authorList>
            <person name="Goeker M."/>
        </authorList>
    </citation>
    <scope>NUCLEOTIDE SEQUENCE [LARGE SCALE GENOMIC DNA]</scope>
    <source>
        <strain evidence="8 9">DSM 12408</strain>
    </source>
</reference>
<sequence length="291" mass="33274">MLLKTLRDQFYTELTEHYPETEIQSFFNLLSECFLKMKGHEVSLNLYAPISGKKTEKFENAIKRLKKHEPIQYIIGTTEFYGLPFKVTESTLIPRPETEELVQWVTDVSTSKTENFSILDIGTGSGCIAISLAKSSPNATVYAIDVSKKALIIAKTNAKLNKVDVEFVELDILNWQNEPWNMEFEDVKFDIIVSNPPYVRQLEKAQMSANVLRHEPGLALYVEDDEPLVFYKTIAEFATAHLKDQGQLFFEINQYLGTEMIEFLEGSNFKDVVLKKDIFGNDRMVSGIKMS</sequence>
<dbReference type="InterPro" id="IPR004556">
    <property type="entry name" value="HemK-like"/>
</dbReference>
<dbReference type="InterPro" id="IPR019874">
    <property type="entry name" value="RF_methyltr_PrmC"/>
</dbReference>
<gene>
    <name evidence="5" type="primary">prmC</name>
    <name evidence="8" type="ORF">LX77_01866</name>
</gene>
<comment type="function">
    <text evidence="5">Methylates the class 1 translation termination release factors RF1/PrfA and RF2/PrfB on the glutamine residue of the universally conserved GGQ motif.</text>
</comment>
<evidence type="ECO:0000313" key="9">
    <source>
        <dbReference type="Proteomes" id="UP000248987"/>
    </source>
</evidence>
<dbReference type="EMBL" id="QLLQ01000005">
    <property type="protein sequence ID" value="RAJ24867.1"/>
    <property type="molecule type" value="Genomic_DNA"/>
</dbReference>
<feature type="domain" description="Methyltransferase small" evidence="6">
    <location>
        <begin position="115"/>
        <end position="206"/>
    </location>
</feature>
<dbReference type="Gene3D" id="3.40.50.150">
    <property type="entry name" value="Vaccinia Virus protein VP39"/>
    <property type="match status" value="1"/>
</dbReference>
<dbReference type="PROSITE" id="PS00092">
    <property type="entry name" value="N6_MTASE"/>
    <property type="match status" value="1"/>
</dbReference>
<comment type="caution">
    <text evidence="5">Lacks conserved residue(s) required for the propagation of feature annotation.</text>
</comment>
<accession>A0A1A7R675</accession>
<dbReference type="InterPro" id="IPR050320">
    <property type="entry name" value="N5-glutamine_MTase"/>
</dbReference>
<dbReference type="NCBIfam" id="TIGR00536">
    <property type="entry name" value="hemK_fam"/>
    <property type="match status" value="1"/>
</dbReference>
<dbReference type="RefSeq" id="WP_066432063.1">
    <property type="nucleotide sequence ID" value="NZ_LZRN01000008.1"/>
</dbReference>
<dbReference type="HAMAP" id="MF_02126">
    <property type="entry name" value="RF_methyltr_PrmC"/>
    <property type="match status" value="1"/>
</dbReference>
<keyword evidence="2 5" id="KW-0808">Transferase</keyword>
<comment type="caution">
    <text evidence="8">The sequence shown here is derived from an EMBL/GenBank/DDBJ whole genome shotgun (WGS) entry which is preliminary data.</text>
</comment>
<dbReference type="PANTHER" id="PTHR18895">
    <property type="entry name" value="HEMK METHYLTRANSFERASE"/>
    <property type="match status" value="1"/>
</dbReference>
<feature type="binding site" evidence="5">
    <location>
        <begin position="195"/>
        <end position="198"/>
    </location>
    <ligand>
        <name>substrate</name>
    </ligand>
</feature>
<evidence type="ECO:0000259" key="7">
    <source>
        <dbReference type="Pfam" id="PF17827"/>
    </source>
</evidence>
<feature type="domain" description="Release factor glutamine methyltransferase N-terminal" evidence="7">
    <location>
        <begin position="8"/>
        <end position="76"/>
    </location>
</feature>
<dbReference type="EC" id="2.1.1.297" evidence="5"/>
<dbReference type="GO" id="GO:0003676">
    <property type="term" value="F:nucleic acid binding"/>
    <property type="evidence" value="ECO:0007669"/>
    <property type="project" value="InterPro"/>
</dbReference>
<dbReference type="OrthoDB" id="9800643at2"/>
<dbReference type="Proteomes" id="UP000248987">
    <property type="component" value="Unassembled WGS sequence"/>
</dbReference>
<proteinExistence type="inferred from homology"/>
<dbReference type="GO" id="GO:0102559">
    <property type="term" value="F:peptide chain release factor N(5)-glutamine methyltransferase activity"/>
    <property type="evidence" value="ECO:0007669"/>
    <property type="project" value="UniProtKB-EC"/>
</dbReference>
<dbReference type="Pfam" id="PF05175">
    <property type="entry name" value="MTS"/>
    <property type="match status" value="1"/>
</dbReference>
<evidence type="ECO:0000256" key="2">
    <source>
        <dbReference type="ARBA" id="ARBA00022679"/>
    </source>
</evidence>
<evidence type="ECO:0000256" key="3">
    <source>
        <dbReference type="ARBA" id="ARBA00022691"/>
    </source>
</evidence>
<comment type="catalytic activity">
    <reaction evidence="4 5">
        <text>L-glutaminyl-[peptide chain release factor] + S-adenosyl-L-methionine = N(5)-methyl-L-glutaminyl-[peptide chain release factor] + S-adenosyl-L-homocysteine + H(+)</text>
        <dbReference type="Rhea" id="RHEA:42896"/>
        <dbReference type="Rhea" id="RHEA-COMP:10271"/>
        <dbReference type="Rhea" id="RHEA-COMP:10272"/>
        <dbReference type="ChEBI" id="CHEBI:15378"/>
        <dbReference type="ChEBI" id="CHEBI:30011"/>
        <dbReference type="ChEBI" id="CHEBI:57856"/>
        <dbReference type="ChEBI" id="CHEBI:59789"/>
        <dbReference type="ChEBI" id="CHEBI:61891"/>
        <dbReference type="EC" id="2.1.1.297"/>
    </reaction>
</comment>
<dbReference type="InterPro" id="IPR029063">
    <property type="entry name" value="SAM-dependent_MTases_sf"/>
</dbReference>
<dbReference type="NCBIfam" id="TIGR03534">
    <property type="entry name" value="RF_mod_PrmC"/>
    <property type="match status" value="1"/>
</dbReference>
<dbReference type="STRING" id="49280.A9996_05605"/>
<dbReference type="Pfam" id="PF17827">
    <property type="entry name" value="PrmC_N"/>
    <property type="match status" value="1"/>
</dbReference>
<feature type="binding site" evidence="5">
    <location>
        <position position="145"/>
    </location>
    <ligand>
        <name>S-adenosyl-L-methionine</name>
        <dbReference type="ChEBI" id="CHEBI:59789"/>
    </ligand>
</feature>
<evidence type="ECO:0000256" key="1">
    <source>
        <dbReference type="ARBA" id="ARBA00022603"/>
    </source>
</evidence>
<comment type="similarity">
    <text evidence="5">Belongs to the protein N5-glutamine methyltransferase family. PrmC subfamily.</text>
</comment>
<dbReference type="InterPro" id="IPR007848">
    <property type="entry name" value="Small_mtfrase_dom"/>
</dbReference>
<dbReference type="InterPro" id="IPR040758">
    <property type="entry name" value="PrmC_N"/>
</dbReference>
<keyword evidence="3 5" id="KW-0949">S-adenosyl-L-methionine</keyword>
<name>A0A1A7R675_9FLAO</name>
<organism evidence="8 9">
    <name type="scientific">Gelidibacter algens</name>
    <dbReference type="NCBI Taxonomy" id="49280"/>
    <lineage>
        <taxon>Bacteria</taxon>
        <taxon>Pseudomonadati</taxon>
        <taxon>Bacteroidota</taxon>
        <taxon>Flavobacteriia</taxon>
        <taxon>Flavobacteriales</taxon>
        <taxon>Flavobacteriaceae</taxon>
        <taxon>Gelidibacter</taxon>
    </lineage>
</organism>
<feature type="binding site" evidence="5">
    <location>
        <begin position="122"/>
        <end position="126"/>
    </location>
    <ligand>
        <name>S-adenosyl-L-methionine</name>
        <dbReference type="ChEBI" id="CHEBI:59789"/>
    </ligand>
</feature>
<dbReference type="CDD" id="cd02440">
    <property type="entry name" value="AdoMet_MTases"/>
    <property type="match status" value="1"/>
</dbReference>
<evidence type="ECO:0000313" key="8">
    <source>
        <dbReference type="EMBL" id="RAJ24867.1"/>
    </source>
</evidence>
<dbReference type="AlphaFoldDB" id="A0A1A7R675"/>
<dbReference type="Gene3D" id="1.10.8.10">
    <property type="entry name" value="DNA helicase RuvA subunit, C-terminal domain"/>
    <property type="match status" value="1"/>
</dbReference>
<evidence type="ECO:0000256" key="5">
    <source>
        <dbReference type="HAMAP-Rule" id="MF_02126"/>
    </source>
</evidence>
<dbReference type="InterPro" id="IPR002052">
    <property type="entry name" value="DNA_methylase_N6_adenine_CS"/>
</dbReference>
<evidence type="ECO:0000259" key="6">
    <source>
        <dbReference type="Pfam" id="PF05175"/>
    </source>
</evidence>
<dbReference type="SUPFAM" id="SSF53335">
    <property type="entry name" value="S-adenosyl-L-methionine-dependent methyltransferases"/>
    <property type="match status" value="1"/>
</dbReference>
<dbReference type="PANTHER" id="PTHR18895:SF74">
    <property type="entry name" value="MTRF1L RELEASE FACTOR GLUTAMINE METHYLTRANSFERASE"/>
    <property type="match status" value="1"/>
</dbReference>
<feature type="binding site" evidence="5">
    <location>
        <position position="195"/>
    </location>
    <ligand>
        <name>S-adenosyl-L-methionine</name>
        <dbReference type="ChEBI" id="CHEBI:59789"/>
    </ligand>
</feature>
<evidence type="ECO:0000256" key="4">
    <source>
        <dbReference type="ARBA" id="ARBA00048391"/>
    </source>
</evidence>